<dbReference type="Proteomes" id="UP001652628">
    <property type="component" value="Chromosome 2L"/>
</dbReference>
<keyword evidence="2" id="KW-0812">Transmembrane</keyword>
<protein>
    <submittedName>
        <fullName evidence="4">Uncharacterized protein</fullName>
    </submittedName>
</protein>
<dbReference type="AlphaFoldDB" id="A0AB39ZCS5"/>
<feature type="compositionally biased region" description="Basic and acidic residues" evidence="1">
    <location>
        <begin position="209"/>
        <end position="229"/>
    </location>
</feature>
<reference evidence="3" key="1">
    <citation type="submission" date="2025-05" db="UniProtKB">
        <authorList>
            <consortium name="RefSeq"/>
        </authorList>
    </citation>
    <scope>NUCLEOTIDE SEQUENCE [LARGE SCALE GENOMIC DNA]</scope>
</reference>
<evidence type="ECO:0000256" key="1">
    <source>
        <dbReference type="SAM" id="MobiDB-lite"/>
    </source>
</evidence>
<dbReference type="RefSeq" id="XP_016933255.3">
    <property type="nucleotide sequence ID" value="XM_017077766.4"/>
</dbReference>
<name>A0AB39ZCS5_DROSZ</name>
<keyword evidence="3" id="KW-1185">Reference proteome</keyword>
<gene>
    <name evidence="4" type="primary">LOC108012373</name>
</gene>
<evidence type="ECO:0000256" key="2">
    <source>
        <dbReference type="SAM" id="Phobius"/>
    </source>
</evidence>
<reference evidence="4" key="2">
    <citation type="submission" date="2025-08" db="UniProtKB">
        <authorList>
            <consortium name="RefSeq"/>
        </authorList>
    </citation>
    <scope>IDENTIFICATION</scope>
</reference>
<organism evidence="3 4">
    <name type="scientific">Drosophila suzukii</name>
    <name type="common">Spotted-wing drosophila fruit fly</name>
    <dbReference type="NCBI Taxonomy" id="28584"/>
    <lineage>
        <taxon>Eukaryota</taxon>
        <taxon>Metazoa</taxon>
        <taxon>Ecdysozoa</taxon>
        <taxon>Arthropoda</taxon>
        <taxon>Hexapoda</taxon>
        <taxon>Insecta</taxon>
        <taxon>Pterygota</taxon>
        <taxon>Neoptera</taxon>
        <taxon>Endopterygota</taxon>
        <taxon>Diptera</taxon>
        <taxon>Brachycera</taxon>
        <taxon>Muscomorpha</taxon>
        <taxon>Ephydroidea</taxon>
        <taxon>Drosophilidae</taxon>
        <taxon>Drosophila</taxon>
        <taxon>Sophophora</taxon>
    </lineage>
</organism>
<feature type="transmembrane region" description="Helical" evidence="2">
    <location>
        <begin position="101"/>
        <end position="122"/>
    </location>
</feature>
<keyword evidence="2" id="KW-0472">Membrane</keyword>
<evidence type="ECO:0000313" key="4">
    <source>
        <dbReference type="RefSeq" id="XP_016933255.3"/>
    </source>
</evidence>
<dbReference type="GeneID" id="108012373"/>
<accession>A0AB39ZCS5</accession>
<sequence>MCQQILQLWDLTCMTCANMNPTCKVDINRPECQKWMVEVYAKCRDLFSTESLPMWWVNDTPAVYKADVQDMTVADCHRLKRELANEVAEEDEDLELENIGLGRMVALFLACGAILMLSILLCGMKRQSTRSIAATKVETAKVEPQEDPAGLSSTKKKNRAANCKSWMRRSCRRFFLHNESQIRQSKANAEREVAIRNERTRQNIAMWTKARERDEQKKKEKLQRSMEKASRKKPMAQ</sequence>
<keyword evidence="2" id="KW-1133">Transmembrane helix</keyword>
<proteinExistence type="predicted"/>
<feature type="region of interest" description="Disordered" evidence="1">
    <location>
        <begin position="204"/>
        <end position="237"/>
    </location>
</feature>
<evidence type="ECO:0000313" key="3">
    <source>
        <dbReference type="Proteomes" id="UP001652628"/>
    </source>
</evidence>